<feature type="compositionally biased region" description="Basic and acidic residues" evidence="3">
    <location>
        <begin position="353"/>
        <end position="363"/>
    </location>
</feature>
<sequence length="388" mass="41665">MAPRAKKEETGELMVSIEQYTRTRDSVILALTNLQTGLTGVQNGLNDLLRAYMQHTHSIVAGEDVDFERLQLPASIAATANAVMEAATATHSVGQAITGSSQTVEGATADRIIKKRKREKKIKDPNAPKKPLTAAFLYAQTARPIVRADLEASLGPGQALEKNAVNLEVTKRWNELAEDEKERWKASYRSSLEDYKVEMAEYVANAGGKVADVHVDEDMSDEGEAEIEVEAEVATIDSDASSSDEEEAVITKAPSPPAKTPRPNKRQKTAAAAANAAIAPMSSNNTTTPVSVPGGRPAALLASTEAPATAKKDIKKKAKAAASIAPAPASSVEPMPEEASKTTKKFKTGRSTRNAEVDVDKENAATLTQDKEKKKRDRYKRKSEVTSV</sequence>
<feature type="region of interest" description="Disordered" evidence="3">
    <location>
        <begin position="237"/>
        <end position="388"/>
    </location>
</feature>
<keyword evidence="1 2" id="KW-0238">DNA-binding</keyword>
<dbReference type="InterPro" id="IPR036910">
    <property type="entry name" value="HMG_box_dom_sf"/>
</dbReference>
<gene>
    <name evidence="5" type="ORF">BDU57DRAFT_519290</name>
</gene>
<dbReference type="Gene3D" id="1.10.30.10">
    <property type="entry name" value="High mobility group box domain"/>
    <property type="match status" value="1"/>
</dbReference>
<name>A0A6A5QFM7_AMPQU</name>
<feature type="DNA-binding region" description="HMG box" evidence="2">
    <location>
        <begin position="128"/>
        <end position="203"/>
    </location>
</feature>
<feature type="domain" description="HMG box" evidence="4">
    <location>
        <begin position="128"/>
        <end position="203"/>
    </location>
</feature>
<keyword evidence="6" id="KW-1185">Reference proteome</keyword>
<dbReference type="Proteomes" id="UP000800096">
    <property type="component" value="Unassembled WGS sequence"/>
</dbReference>
<dbReference type="SUPFAM" id="SSF47095">
    <property type="entry name" value="HMG-box"/>
    <property type="match status" value="1"/>
</dbReference>
<accession>A0A6A5QFM7</accession>
<dbReference type="InterPro" id="IPR050342">
    <property type="entry name" value="HMGB"/>
</dbReference>
<evidence type="ECO:0000256" key="1">
    <source>
        <dbReference type="ARBA" id="ARBA00023125"/>
    </source>
</evidence>
<dbReference type="AlphaFoldDB" id="A0A6A5QFM7"/>
<keyword evidence="2" id="KW-0539">Nucleus</keyword>
<dbReference type="SMART" id="SM00398">
    <property type="entry name" value="HMG"/>
    <property type="match status" value="1"/>
</dbReference>
<dbReference type="PROSITE" id="PS50118">
    <property type="entry name" value="HMG_BOX_2"/>
    <property type="match status" value="1"/>
</dbReference>
<dbReference type="PANTHER" id="PTHR48112:SF22">
    <property type="entry name" value="MITOCHONDRIAL TRANSCRIPTION FACTOR A, ISOFORM B"/>
    <property type="match status" value="1"/>
</dbReference>
<evidence type="ECO:0000256" key="3">
    <source>
        <dbReference type="SAM" id="MobiDB-lite"/>
    </source>
</evidence>
<evidence type="ECO:0000313" key="5">
    <source>
        <dbReference type="EMBL" id="KAF1914345.1"/>
    </source>
</evidence>
<dbReference type="GO" id="GO:0003677">
    <property type="term" value="F:DNA binding"/>
    <property type="evidence" value="ECO:0007669"/>
    <property type="project" value="UniProtKB-UniRule"/>
</dbReference>
<feature type="compositionally biased region" description="Low complexity" evidence="3">
    <location>
        <begin position="270"/>
        <end position="279"/>
    </location>
</feature>
<evidence type="ECO:0000259" key="4">
    <source>
        <dbReference type="PROSITE" id="PS50118"/>
    </source>
</evidence>
<protein>
    <recommendedName>
        <fullName evidence="4">HMG box domain-containing protein</fullName>
    </recommendedName>
</protein>
<feature type="compositionally biased region" description="Polar residues" evidence="3">
    <location>
        <begin position="281"/>
        <end position="290"/>
    </location>
</feature>
<feature type="compositionally biased region" description="Low complexity" evidence="3">
    <location>
        <begin position="320"/>
        <end position="331"/>
    </location>
</feature>
<dbReference type="OrthoDB" id="5550281at2759"/>
<proteinExistence type="predicted"/>
<dbReference type="InterPro" id="IPR009071">
    <property type="entry name" value="HMG_box_dom"/>
</dbReference>
<dbReference type="GO" id="GO:0005634">
    <property type="term" value="C:nucleus"/>
    <property type="evidence" value="ECO:0007669"/>
    <property type="project" value="UniProtKB-UniRule"/>
</dbReference>
<organism evidence="5 6">
    <name type="scientific">Ampelomyces quisqualis</name>
    <name type="common">Powdery mildew agent</name>
    <dbReference type="NCBI Taxonomy" id="50730"/>
    <lineage>
        <taxon>Eukaryota</taxon>
        <taxon>Fungi</taxon>
        <taxon>Dikarya</taxon>
        <taxon>Ascomycota</taxon>
        <taxon>Pezizomycotina</taxon>
        <taxon>Dothideomycetes</taxon>
        <taxon>Pleosporomycetidae</taxon>
        <taxon>Pleosporales</taxon>
        <taxon>Pleosporineae</taxon>
        <taxon>Phaeosphaeriaceae</taxon>
        <taxon>Ampelomyces</taxon>
    </lineage>
</organism>
<evidence type="ECO:0000313" key="6">
    <source>
        <dbReference type="Proteomes" id="UP000800096"/>
    </source>
</evidence>
<reference evidence="5" key="1">
    <citation type="journal article" date="2020" name="Stud. Mycol.">
        <title>101 Dothideomycetes genomes: a test case for predicting lifestyles and emergence of pathogens.</title>
        <authorList>
            <person name="Haridas S."/>
            <person name="Albert R."/>
            <person name="Binder M."/>
            <person name="Bloem J."/>
            <person name="Labutti K."/>
            <person name="Salamov A."/>
            <person name="Andreopoulos B."/>
            <person name="Baker S."/>
            <person name="Barry K."/>
            <person name="Bills G."/>
            <person name="Bluhm B."/>
            <person name="Cannon C."/>
            <person name="Castanera R."/>
            <person name="Culley D."/>
            <person name="Daum C."/>
            <person name="Ezra D."/>
            <person name="Gonzalez J."/>
            <person name="Henrissat B."/>
            <person name="Kuo A."/>
            <person name="Liang C."/>
            <person name="Lipzen A."/>
            <person name="Lutzoni F."/>
            <person name="Magnuson J."/>
            <person name="Mondo S."/>
            <person name="Nolan M."/>
            <person name="Ohm R."/>
            <person name="Pangilinan J."/>
            <person name="Park H.-J."/>
            <person name="Ramirez L."/>
            <person name="Alfaro M."/>
            <person name="Sun H."/>
            <person name="Tritt A."/>
            <person name="Yoshinaga Y."/>
            <person name="Zwiers L.-H."/>
            <person name="Turgeon B."/>
            <person name="Goodwin S."/>
            <person name="Spatafora J."/>
            <person name="Crous P."/>
            <person name="Grigoriev I."/>
        </authorList>
    </citation>
    <scope>NUCLEOTIDE SEQUENCE</scope>
    <source>
        <strain evidence="5">HMLAC05119</strain>
    </source>
</reference>
<dbReference type="EMBL" id="ML979137">
    <property type="protein sequence ID" value="KAF1914345.1"/>
    <property type="molecule type" value="Genomic_DNA"/>
</dbReference>
<dbReference type="PANTHER" id="PTHR48112">
    <property type="entry name" value="HIGH MOBILITY GROUP PROTEIN DSP1"/>
    <property type="match status" value="1"/>
</dbReference>
<evidence type="ECO:0000256" key="2">
    <source>
        <dbReference type="PROSITE-ProRule" id="PRU00267"/>
    </source>
</evidence>